<keyword evidence="1" id="KW-0472">Membrane</keyword>
<protein>
    <submittedName>
        <fullName evidence="3">DUF5666 domain-containing protein</fullName>
    </submittedName>
</protein>
<dbReference type="RefSeq" id="WP_349216551.1">
    <property type="nucleotide sequence ID" value="NZ_JBBMFA010000101.1"/>
</dbReference>
<evidence type="ECO:0000256" key="1">
    <source>
        <dbReference type="SAM" id="Phobius"/>
    </source>
</evidence>
<feature type="transmembrane region" description="Helical" evidence="1">
    <location>
        <begin position="42"/>
        <end position="63"/>
    </location>
</feature>
<keyword evidence="1" id="KW-0812">Transmembrane</keyword>
<dbReference type="EMBL" id="JBBMFA010000101">
    <property type="protein sequence ID" value="MEQ2521010.1"/>
    <property type="molecule type" value="Genomic_DNA"/>
</dbReference>
<keyword evidence="4" id="KW-1185">Reference proteome</keyword>
<comment type="caution">
    <text evidence="3">The sequence shown here is derived from an EMBL/GenBank/DDBJ whole genome shotgun (WGS) entry which is preliminary data.</text>
</comment>
<proteinExistence type="predicted"/>
<dbReference type="Proteomes" id="UP001477672">
    <property type="component" value="Unassembled WGS sequence"/>
</dbReference>
<dbReference type="InterPro" id="IPR043724">
    <property type="entry name" value="DUF5666"/>
</dbReference>
<reference evidence="3 4" key="1">
    <citation type="submission" date="2024-03" db="EMBL/GenBank/DDBJ databases">
        <title>Human intestinal bacterial collection.</title>
        <authorList>
            <person name="Pauvert C."/>
            <person name="Hitch T.C.A."/>
            <person name="Clavel T."/>
        </authorList>
    </citation>
    <scope>NUCLEOTIDE SEQUENCE [LARGE SCALE GENOMIC DNA]</scope>
    <source>
        <strain evidence="3 4">CLA-JM-H11</strain>
    </source>
</reference>
<keyword evidence="1" id="KW-1133">Transmembrane helix</keyword>
<evidence type="ECO:0000313" key="4">
    <source>
        <dbReference type="Proteomes" id="UP001477672"/>
    </source>
</evidence>
<evidence type="ECO:0000259" key="2">
    <source>
        <dbReference type="Pfam" id="PF18914"/>
    </source>
</evidence>
<organism evidence="3 4">
    <name type="scientific">Ruthenibacterium intestinale</name>
    <dbReference type="NCBI Taxonomy" id="3133163"/>
    <lineage>
        <taxon>Bacteria</taxon>
        <taxon>Bacillati</taxon>
        <taxon>Bacillota</taxon>
        <taxon>Clostridia</taxon>
        <taxon>Eubacteriales</taxon>
        <taxon>Oscillospiraceae</taxon>
        <taxon>Ruthenibacterium</taxon>
    </lineage>
</organism>
<gene>
    <name evidence="3" type="ORF">WMO24_11300</name>
</gene>
<accession>A0ABV1GGR8</accession>
<dbReference type="Pfam" id="PF18914">
    <property type="entry name" value="DUF5666"/>
    <property type="match status" value="1"/>
</dbReference>
<feature type="domain" description="DUF5666" evidence="2">
    <location>
        <begin position="120"/>
        <end position="168"/>
    </location>
</feature>
<evidence type="ECO:0000313" key="3">
    <source>
        <dbReference type="EMBL" id="MEQ2521010.1"/>
    </source>
</evidence>
<name>A0ABV1GGR8_9FIRM</name>
<sequence length="172" mass="18590">MWKDDYVSGMQKLSPGEDWRAETLRRMESARKTRRIVPLKKAVAFTACAAALLLAVATIWPSIGLQNASGGTQSIAAAAAAPEEMQARMYSAQDAVAADENLAAAPLICGTVVRWTQEELVLSVDGAEQTFRLDEQTVLEEGVLQEGAFVQVSGEQQEDGTVYASRVEKAQE</sequence>